<protein>
    <recommendedName>
        <fullName evidence="3">DUF3841 domain-containing protein</fullName>
    </recommendedName>
</protein>
<dbReference type="EMBL" id="CABPSJ010000002">
    <property type="protein sequence ID" value="VVD94174.1"/>
    <property type="molecule type" value="Genomic_DNA"/>
</dbReference>
<dbReference type="Pfam" id="PF12952">
    <property type="entry name" value="DUF3841"/>
    <property type="match status" value="1"/>
</dbReference>
<organism evidence="1 2">
    <name type="scientific">Pandoraea communis</name>
    <dbReference type="NCBI Taxonomy" id="2508297"/>
    <lineage>
        <taxon>Bacteria</taxon>
        <taxon>Pseudomonadati</taxon>
        <taxon>Pseudomonadota</taxon>
        <taxon>Betaproteobacteria</taxon>
        <taxon>Burkholderiales</taxon>
        <taxon>Burkholderiaceae</taxon>
        <taxon>Pandoraea</taxon>
    </lineage>
</organism>
<dbReference type="Proteomes" id="UP000337189">
    <property type="component" value="Unassembled WGS sequence"/>
</dbReference>
<gene>
    <name evidence="1" type="ORF">PCO31110_01791</name>
</gene>
<dbReference type="OrthoDB" id="4548496at2"/>
<reference evidence="1 2" key="1">
    <citation type="submission" date="2019-08" db="EMBL/GenBank/DDBJ databases">
        <authorList>
            <person name="Peeters C."/>
        </authorList>
    </citation>
    <scope>NUCLEOTIDE SEQUENCE [LARGE SCALE GENOMIC DNA]</scope>
    <source>
        <strain evidence="1 2">LMG 31110</strain>
    </source>
</reference>
<proteinExistence type="predicted"/>
<sequence>MKGAAPPSARYCARPSQSCFSMGKIPMPTVDSHTQLWTFQHIAQLNALLRDGVVYGDWKNIDPACEEAYRYMCRVMGNYGLDCGDAPPIWAWHSCCAAGKAPDSEVATQLLSLSQLAENNIVLLSLACPDDQYLLSDYHQWCDWVYFPSLADESNCILEMTRLEDDEKAHRVFGVDLTSVEDDLVQATLPIVRKEWLRQVHRVELGGEGVQFRRFADAIGTDTPSCRSSFA</sequence>
<dbReference type="InterPro" id="IPR024211">
    <property type="entry name" value="DUF3841"/>
</dbReference>
<evidence type="ECO:0000313" key="2">
    <source>
        <dbReference type="Proteomes" id="UP000337189"/>
    </source>
</evidence>
<name>A0A5E4U5K6_9BURK</name>
<evidence type="ECO:0008006" key="3">
    <source>
        <dbReference type="Google" id="ProtNLM"/>
    </source>
</evidence>
<accession>A0A5E4U5K6</accession>
<evidence type="ECO:0000313" key="1">
    <source>
        <dbReference type="EMBL" id="VVD94174.1"/>
    </source>
</evidence>
<dbReference type="AlphaFoldDB" id="A0A5E4U5K6"/>